<evidence type="ECO:0000313" key="1">
    <source>
        <dbReference type="EMBL" id="QVL33677.1"/>
    </source>
</evidence>
<organism evidence="1 2">
    <name type="scientific">Telmatocola sphagniphila</name>
    <dbReference type="NCBI Taxonomy" id="1123043"/>
    <lineage>
        <taxon>Bacteria</taxon>
        <taxon>Pseudomonadati</taxon>
        <taxon>Planctomycetota</taxon>
        <taxon>Planctomycetia</taxon>
        <taxon>Gemmatales</taxon>
        <taxon>Gemmataceae</taxon>
    </lineage>
</organism>
<accession>A0A8E6B958</accession>
<dbReference type="PANTHER" id="PTHR30332">
    <property type="entry name" value="PROBABLE GENERAL SECRETION PATHWAY PROTEIN D"/>
    <property type="match status" value="1"/>
</dbReference>
<reference evidence="1" key="1">
    <citation type="submission" date="2021-05" db="EMBL/GenBank/DDBJ databases">
        <title>Complete genome sequence of the cellulolytic planctomycete Telmatocola sphagniphila SP2T and characterization of the first cellulase from planctomycetes.</title>
        <authorList>
            <person name="Rakitin A.L."/>
            <person name="Beletsky A.V."/>
            <person name="Naumoff D.G."/>
            <person name="Kulichevskaya I.S."/>
            <person name="Mardanov A.V."/>
            <person name="Ravin N.V."/>
            <person name="Dedysh S.N."/>
        </authorList>
    </citation>
    <scope>NUCLEOTIDE SEQUENCE</scope>
    <source>
        <strain evidence="1">SP2T</strain>
    </source>
</reference>
<evidence type="ECO:0000313" key="2">
    <source>
        <dbReference type="Proteomes" id="UP000676194"/>
    </source>
</evidence>
<keyword evidence="2" id="KW-1185">Reference proteome</keyword>
<dbReference type="KEGG" id="tsph:KIH39_07145"/>
<dbReference type="RefSeq" id="WP_213498607.1">
    <property type="nucleotide sequence ID" value="NZ_CP074694.1"/>
</dbReference>
<dbReference type="GO" id="GO:0009306">
    <property type="term" value="P:protein secretion"/>
    <property type="evidence" value="ECO:0007669"/>
    <property type="project" value="TreeGrafter"/>
</dbReference>
<dbReference type="PANTHER" id="PTHR30332:SF17">
    <property type="entry name" value="TYPE IV PILIATION SYSTEM PROTEIN DR_0774-RELATED"/>
    <property type="match status" value="1"/>
</dbReference>
<dbReference type="EMBL" id="CP074694">
    <property type="protein sequence ID" value="QVL33677.1"/>
    <property type="molecule type" value="Genomic_DNA"/>
</dbReference>
<dbReference type="AlphaFoldDB" id="A0A8E6B958"/>
<protein>
    <submittedName>
        <fullName evidence="1">DUF4974 domain-containing protein</fullName>
    </submittedName>
</protein>
<name>A0A8E6B958_9BACT</name>
<proteinExistence type="predicted"/>
<sequence>MRIPILRPLVLVLAILGMVSLTPVQGSYPPPEKNSAKSKIAAPKVKEKTPEELQKLLSENVKCSFLEMELKAVLSDLSQQTGAKIKFDTAFLSQQPGDMEGLTVSLETDGMPLRKALRKLTLAYQLSFGVVGDTIWVSSEEGLAARQMRQYIPISCKETPLSDLIKTLSSKYSVNMVLDLKARKSKASETPITLELEEATLETILRLATEMAGLKPVRIGGVIYITSEERADKLRDGDTLVPQIPMIPENRNDGQPGIAAAAGVMNGVPVAPQPIAPVAPPVENPPAGP</sequence>
<dbReference type="InterPro" id="IPR050810">
    <property type="entry name" value="Bact_Secretion_Sys_Channel"/>
</dbReference>
<dbReference type="Proteomes" id="UP000676194">
    <property type="component" value="Chromosome"/>
</dbReference>
<gene>
    <name evidence="1" type="ORF">KIH39_07145</name>
</gene>
<dbReference type="GO" id="GO:0015627">
    <property type="term" value="C:type II protein secretion system complex"/>
    <property type="evidence" value="ECO:0007669"/>
    <property type="project" value="TreeGrafter"/>
</dbReference>